<evidence type="ECO:0000256" key="5">
    <source>
        <dbReference type="ARBA" id="ARBA00022989"/>
    </source>
</evidence>
<evidence type="ECO:0000313" key="11">
    <source>
        <dbReference type="EMBL" id="WGV16287.1"/>
    </source>
</evidence>
<evidence type="ECO:0000256" key="1">
    <source>
        <dbReference type="ARBA" id="ARBA00004141"/>
    </source>
</evidence>
<dbReference type="SUPFAM" id="SSF53448">
    <property type="entry name" value="Nucleotide-diphospho-sugar transferases"/>
    <property type="match status" value="1"/>
</dbReference>
<comment type="subcellular location">
    <subcellularLocation>
        <location evidence="1">Membrane</location>
        <topology evidence="1">Multi-pass membrane protein</topology>
    </subcellularLocation>
</comment>
<evidence type="ECO:0000259" key="9">
    <source>
        <dbReference type="Pfam" id="PF05157"/>
    </source>
</evidence>
<feature type="transmembrane region" description="Helical" evidence="8">
    <location>
        <begin position="557"/>
        <end position="577"/>
    </location>
</feature>
<dbReference type="InterPro" id="IPR007831">
    <property type="entry name" value="T2SS_GspE_N"/>
</dbReference>
<feature type="transmembrane region" description="Helical" evidence="8">
    <location>
        <begin position="514"/>
        <end position="537"/>
    </location>
</feature>
<dbReference type="GO" id="GO:0016757">
    <property type="term" value="F:glycosyltransferase activity"/>
    <property type="evidence" value="ECO:0007669"/>
    <property type="project" value="UniProtKB-KW"/>
</dbReference>
<keyword evidence="3 11" id="KW-0808">Transferase</keyword>
<dbReference type="SUPFAM" id="SSF160246">
    <property type="entry name" value="EspE N-terminal domain-like"/>
    <property type="match status" value="1"/>
</dbReference>
<dbReference type="EC" id="2.4.-.-" evidence="11"/>
<organism evidence="11 12">
    <name type="scientific">Fuscovulum ytuae</name>
    <dbReference type="NCBI Taxonomy" id="3042299"/>
    <lineage>
        <taxon>Bacteria</taxon>
        <taxon>Pseudomonadati</taxon>
        <taxon>Pseudomonadota</taxon>
        <taxon>Alphaproteobacteria</taxon>
        <taxon>Rhodobacterales</taxon>
        <taxon>Paracoccaceae</taxon>
        <taxon>Fuscovulum</taxon>
    </lineage>
</organism>
<evidence type="ECO:0000259" key="10">
    <source>
        <dbReference type="Pfam" id="PF13632"/>
    </source>
</evidence>
<dbReference type="PANTHER" id="PTHR43867">
    <property type="entry name" value="CELLULOSE SYNTHASE CATALYTIC SUBUNIT A [UDP-FORMING]"/>
    <property type="match status" value="1"/>
</dbReference>
<dbReference type="Gene3D" id="3.90.550.10">
    <property type="entry name" value="Spore Coat Polysaccharide Biosynthesis Protein SpsA, Chain A"/>
    <property type="match status" value="1"/>
</dbReference>
<sequence>MPPTPPDRPIGAALPLRPKDDAVRIARRRSAGLPAVAPVRLTTGLAPGLAPFGPGTPSDRSATASPHGLAEAPAAFLHPADLARPRAFAPVFDPVAVPPDQNLIARYTARLCLRHGLLPWQVRDGETLILTASPAGFETHRTALAAAFGPAIRPLPCPRDRIEAALLAHASDALTEAAEYSLAPRHSARSLNHRAIAVAFALLFLALASGLALGADRALPVLFALAILSLYALFLLKAAACIATLRHGPALQPPPLPDDLLPIISVLIPLYGEAEIATRLLKRIARIDYPADRLDILILTEEDDTPTRLTLASAPLPQGVRVLAVPKGRVRTKPRALNFGLDFCRGNIIGIWDAEDAPAPDQLRKVAAAFDAAPPDLACLQGALDFYNPSTNWIARCFTMEYALWFRLFLPGLERLDLPMPLGGTTLFLRRDRIEAAGGWDAHNVTEDADLGLRLARMGLRIGTLDSTTMEEANCRIRPWIKQRSRWSKGYLMTWLVHMRAPVVLLRDLGLRRFLAVQALLLGSLITGMLGPLILLLWGYSLPFAALQSIPASLPDWVMLSLILIKIADFAFIHLAMRRTTHNAAAWWLLLMKPYALLGTIATVKAIGEAPLRPFHWDKTRHGQFHDPDPETEAAPQEAVTASLSRPPPPEAASQRPC</sequence>
<dbReference type="InterPro" id="IPR001173">
    <property type="entry name" value="Glyco_trans_2-like"/>
</dbReference>
<dbReference type="InterPro" id="IPR029044">
    <property type="entry name" value="Nucleotide-diphossugar_trans"/>
</dbReference>
<keyword evidence="12" id="KW-1185">Reference proteome</keyword>
<feature type="transmembrane region" description="Helical" evidence="8">
    <location>
        <begin position="195"/>
        <end position="215"/>
    </location>
</feature>
<dbReference type="Proteomes" id="UP001230978">
    <property type="component" value="Chromosome"/>
</dbReference>
<dbReference type="PANTHER" id="PTHR43867:SF2">
    <property type="entry name" value="CELLULOSE SYNTHASE CATALYTIC SUBUNIT A [UDP-FORMING]"/>
    <property type="match status" value="1"/>
</dbReference>
<keyword evidence="4 8" id="KW-0812">Transmembrane</keyword>
<evidence type="ECO:0000256" key="2">
    <source>
        <dbReference type="ARBA" id="ARBA00022676"/>
    </source>
</evidence>
<evidence type="ECO:0000256" key="3">
    <source>
        <dbReference type="ARBA" id="ARBA00022679"/>
    </source>
</evidence>
<accession>A0ABY8Q7M7</accession>
<feature type="region of interest" description="Disordered" evidence="7">
    <location>
        <begin position="48"/>
        <end position="67"/>
    </location>
</feature>
<dbReference type="EMBL" id="CP124535">
    <property type="protein sequence ID" value="WGV16287.1"/>
    <property type="molecule type" value="Genomic_DNA"/>
</dbReference>
<proteinExistence type="predicted"/>
<gene>
    <name evidence="11" type="ORF">QF092_00280</name>
</gene>
<feature type="compositionally biased region" description="Low complexity" evidence="7">
    <location>
        <begin position="48"/>
        <end position="57"/>
    </location>
</feature>
<evidence type="ECO:0000256" key="6">
    <source>
        <dbReference type="ARBA" id="ARBA00023136"/>
    </source>
</evidence>
<name>A0ABY8Q7M7_9RHOB</name>
<dbReference type="RefSeq" id="WP_281466481.1">
    <property type="nucleotide sequence ID" value="NZ_CP124535.1"/>
</dbReference>
<dbReference type="InterPro" id="IPR037257">
    <property type="entry name" value="T2SS_E_N_sf"/>
</dbReference>
<evidence type="ECO:0000313" key="12">
    <source>
        <dbReference type="Proteomes" id="UP001230978"/>
    </source>
</evidence>
<keyword evidence="2 11" id="KW-0328">Glycosyltransferase</keyword>
<keyword evidence="5 8" id="KW-1133">Transmembrane helix</keyword>
<evidence type="ECO:0000256" key="4">
    <source>
        <dbReference type="ARBA" id="ARBA00022692"/>
    </source>
</evidence>
<dbReference type="Pfam" id="PF13632">
    <property type="entry name" value="Glyco_trans_2_3"/>
    <property type="match status" value="1"/>
</dbReference>
<feature type="transmembrane region" description="Helical" evidence="8">
    <location>
        <begin position="221"/>
        <end position="245"/>
    </location>
</feature>
<evidence type="ECO:0000256" key="7">
    <source>
        <dbReference type="SAM" id="MobiDB-lite"/>
    </source>
</evidence>
<evidence type="ECO:0000256" key="8">
    <source>
        <dbReference type="SAM" id="Phobius"/>
    </source>
</evidence>
<feature type="domain" description="Glycosyltransferase 2-like" evidence="10">
    <location>
        <begin position="349"/>
        <end position="542"/>
    </location>
</feature>
<dbReference type="Pfam" id="PF05157">
    <property type="entry name" value="MshEN"/>
    <property type="match status" value="1"/>
</dbReference>
<keyword evidence="6 8" id="KW-0472">Membrane</keyword>
<protein>
    <submittedName>
        <fullName evidence="11">Glycosyltransferase</fullName>
        <ecNumber evidence="11">2.4.-.-</ecNumber>
    </submittedName>
</protein>
<feature type="domain" description="Type II secretion system protein GspE N-terminal" evidence="9">
    <location>
        <begin position="90"/>
        <end position="173"/>
    </location>
</feature>
<feature type="region of interest" description="Disordered" evidence="7">
    <location>
        <begin position="621"/>
        <end position="658"/>
    </location>
</feature>
<reference evidence="11 12" key="1">
    <citation type="submission" date="2023-04" db="EMBL/GenBank/DDBJ databases">
        <title>YMD61, complete Genome.</title>
        <authorList>
            <person name="Zhang J."/>
        </authorList>
    </citation>
    <scope>NUCLEOTIDE SEQUENCE [LARGE SCALE GENOMIC DNA]</scope>
    <source>
        <strain evidence="11 12">YMD61</strain>
    </source>
</reference>
<dbReference type="InterPro" id="IPR050321">
    <property type="entry name" value="Glycosyltr_2/OpgH_subfam"/>
</dbReference>